<proteinExistence type="predicted"/>
<keyword evidence="2" id="KW-1185">Reference proteome</keyword>
<dbReference type="CDD" id="cd00093">
    <property type="entry name" value="HTH_XRE"/>
    <property type="match status" value="1"/>
</dbReference>
<name>A0ABV6VAA7_9ACTN</name>
<sequence length="102" mass="11803">MHRDDRKRLADRRQALGERIKILRAYRNFSQDDLIRESGVGRNTIQRTEAGETSMRLTQVWKLADGLRVPVTWLLSDDWTWPTRGGAGGGEWPDEAPPKRYP</sequence>
<protein>
    <submittedName>
        <fullName evidence="1">Helix-turn-helix domain-containing protein</fullName>
    </submittedName>
</protein>
<reference evidence="1 2" key="1">
    <citation type="submission" date="2024-09" db="EMBL/GenBank/DDBJ databases">
        <authorList>
            <person name="Lee S.D."/>
        </authorList>
    </citation>
    <scope>NUCLEOTIDE SEQUENCE [LARGE SCALE GENOMIC DNA]</scope>
    <source>
        <strain evidence="1 2">N1-1</strain>
    </source>
</reference>
<comment type="caution">
    <text evidence="1">The sequence shown here is derived from an EMBL/GenBank/DDBJ whole genome shotgun (WGS) entry which is preliminary data.</text>
</comment>
<dbReference type="Proteomes" id="UP001592582">
    <property type="component" value="Unassembled WGS sequence"/>
</dbReference>
<dbReference type="InterPro" id="IPR010982">
    <property type="entry name" value="Lambda_DNA-bd_dom_sf"/>
</dbReference>
<dbReference type="Pfam" id="PF13560">
    <property type="entry name" value="HTH_31"/>
    <property type="match status" value="1"/>
</dbReference>
<dbReference type="InterPro" id="IPR001387">
    <property type="entry name" value="Cro/C1-type_HTH"/>
</dbReference>
<accession>A0ABV6VAA7</accession>
<dbReference type="EMBL" id="JBHEZX010000005">
    <property type="protein sequence ID" value="MFC1410527.1"/>
    <property type="molecule type" value="Genomic_DNA"/>
</dbReference>
<gene>
    <name evidence="1" type="ORF">ACEZDG_14765</name>
</gene>
<evidence type="ECO:0000313" key="1">
    <source>
        <dbReference type="EMBL" id="MFC1410527.1"/>
    </source>
</evidence>
<organism evidence="1 2">
    <name type="scientific">Streptacidiphilus alkalitolerans</name>
    <dbReference type="NCBI Taxonomy" id="3342712"/>
    <lineage>
        <taxon>Bacteria</taxon>
        <taxon>Bacillati</taxon>
        <taxon>Actinomycetota</taxon>
        <taxon>Actinomycetes</taxon>
        <taxon>Kitasatosporales</taxon>
        <taxon>Streptomycetaceae</taxon>
        <taxon>Streptacidiphilus</taxon>
    </lineage>
</organism>
<dbReference type="Gene3D" id="1.10.260.40">
    <property type="entry name" value="lambda repressor-like DNA-binding domains"/>
    <property type="match status" value="1"/>
</dbReference>
<dbReference type="SUPFAM" id="SSF47413">
    <property type="entry name" value="lambda repressor-like DNA-binding domains"/>
    <property type="match status" value="1"/>
</dbReference>
<evidence type="ECO:0000313" key="2">
    <source>
        <dbReference type="Proteomes" id="UP001592582"/>
    </source>
</evidence>
<dbReference type="PROSITE" id="PS50943">
    <property type="entry name" value="HTH_CROC1"/>
    <property type="match status" value="1"/>
</dbReference>
<dbReference type="SMART" id="SM00530">
    <property type="entry name" value="HTH_XRE"/>
    <property type="match status" value="1"/>
</dbReference>